<protein>
    <submittedName>
        <fullName evidence="1">Uncharacterized protein</fullName>
    </submittedName>
</protein>
<evidence type="ECO:0000313" key="1">
    <source>
        <dbReference type="EMBL" id="MBF6355542.1"/>
    </source>
</evidence>
<accession>A0ABS0DAM6</accession>
<evidence type="ECO:0000313" key="2">
    <source>
        <dbReference type="Proteomes" id="UP000707731"/>
    </source>
</evidence>
<proteinExistence type="predicted"/>
<name>A0ABS0DAM6_9NOCA</name>
<keyword evidence="2" id="KW-1185">Reference proteome</keyword>
<sequence length="54" mass="5897">MAPYTTPTTTSSPADQHIEIVTTMRDAYQAAIGQLQAVDEESSRKLTDQGDEIN</sequence>
<comment type="caution">
    <text evidence="1">The sequence shown here is derived from an EMBL/GenBank/DDBJ whole genome shotgun (WGS) entry which is preliminary data.</text>
</comment>
<gene>
    <name evidence="1" type="ORF">IU449_13480</name>
</gene>
<dbReference type="RefSeq" id="WP_195002110.1">
    <property type="nucleotide sequence ID" value="NZ_JADLQN010000001.1"/>
</dbReference>
<organism evidence="1 2">
    <name type="scientific">Nocardia higoensis</name>
    <dbReference type="NCBI Taxonomy" id="228599"/>
    <lineage>
        <taxon>Bacteria</taxon>
        <taxon>Bacillati</taxon>
        <taxon>Actinomycetota</taxon>
        <taxon>Actinomycetes</taxon>
        <taxon>Mycobacteriales</taxon>
        <taxon>Nocardiaceae</taxon>
        <taxon>Nocardia</taxon>
    </lineage>
</organism>
<dbReference type="EMBL" id="JADLQN010000001">
    <property type="protein sequence ID" value="MBF6355542.1"/>
    <property type="molecule type" value="Genomic_DNA"/>
</dbReference>
<reference evidence="1 2" key="1">
    <citation type="submission" date="2020-10" db="EMBL/GenBank/DDBJ databases">
        <title>Identification of Nocardia species via Next-generation sequencing and recognition of intraspecies genetic diversity.</title>
        <authorList>
            <person name="Li P."/>
            <person name="Li P."/>
            <person name="Lu B."/>
        </authorList>
    </citation>
    <scope>NUCLEOTIDE SEQUENCE [LARGE SCALE GENOMIC DNA]</scope>
    <source>
        <strain evidence="1 2">BJ06-0143</strain>
    </source>
</reference>
<dbReference type="Proteomes" id="UP000707731">
    <property type="component" value="Unassembled WGS sequence"/>
</dbReference>